<dbReference type="PRINTS" id="PR01590">
    <property type="entry name" value="HTHFIS"/>
</dbReference>
<evidence type="ECO:0000256" key="11">
    <source>
        <dbReference type="ARBA" id="ARBA00023159"/>
    </source>
</evidence>
<evidence type="ECO:0000256" key="15">
    <source>
        <dbReference type="ARBA" id="ARBA00031910"/>
    </source>
</evidence>
<dbReference type="Gene3D" id="1.10.10.60">
    <property type="entry name" value="Homeodomain-like"/>
    <property type="match status" value="1"/>
</dbReference>
<dbReference type="InParanoid" id="A0A4R2PS82"/>
<dbReference type="InterPro" id="IPR001789">
    <property type="entry name" value="Sig_transdc_resp-reg_receiver"/>
</dbReference>
<evidence type="ECO:0000313" key="21">
    <source>
        <dbReference type="Proteomes" id="UP000295399"/>
    </source>
</evidence>
<dbReference type="SUPFAM" id="SSF46689">
    <property type="entry name" value="Homeodomain-like"/>
    <property type="match status" value="1"/>
</dbReference>
<evidence type="ECO:0000256" key="12">
    <source>
        <dbReference type="ARBA" id="ARBA00023163"/>
    </source>
</evidence>
<evidence type="ECO:0000256" key="3">
    <source>
        <dbReference type="ARBA" id="ARBA00022490"/>
    </source>
</evidence>
<dbReference type="Gene3D" id="3.40.50.300">
    <property type="entry name" value="P-loop containing nucleotide triphosphate hydrolases"/>
    <property type="match status" value="1"/>
</dbReference>
<dbReference type="Proteomes" id="UP000295399">
    <property type="component" value="Unassembled WGS sequence"/>
</dbReference>
<dbReference type="GO" id="GO:0000160">
    <property type="term" value="P:phosphorelay signal transduction system"/>
    <property type="evidence" value="ECO:0007669"/>
    <property type="project" value="UniProtKB-KW"/>
</dbReference>
<dbReference type="GO" id="GO:0005524">
    <property type="term" value="F:ATP binding"/>
    <property type="evidence" value="ECO:0007669"/>
    <property type="project" value="UniProtKB-KW"/>
</dbReference>
<comment type="subcellular location">
    <subcellularLocation>
        <location evidence="1">Cytoplasm</location>
    </subcellularLocation>
</comment>
<dbReference type="PANTHER" id="PTHR32071">
    <property type="entry name" value="TRANSCRIPTIONAL REGULATORY PROTEIN"/>
    <property type="match status" value="1"/>
</dbReference>
<dbReference type="Pfam" id="PF00158">
    <property type="entry name" value="Sigma54_activat"/>
    <property type="match status" value="1"/>
</dbReference>
<sequence length="486" mass="51942">MTHILVVDDEPTQRLLLQAVLERAGFTVETASSGDAAIARLTGTGAGRIDCVFLDLSMPGTDGLAVIRAVRPKAPDLSIVVLTAHGGVNTAVEAMRAGASDFLVKPAAEDRIVEAAKAAGGAAAAFDAPFEPLAGEPDSDFTAIVGQSPAIRQSMRLARKAASVSLPVLIDGESGVGKELFAKAIHSVSERAQRPFIAVNCGAIPERLVESILFGHERGAFTGATDRHTGKFQEADSGTLFLDEVGELPPDIQVKLLRALQEREVEPVGARRPIKVDIRLISATNRSLEAMVADGRFREDLYYRLNVFPLTLPPLRERTGDIPSLVEDCIARVCRSENMATKRVSADAMALMEAYHWPGNVRQLQNTIYRAVVLCEGDTLRIDDFPHLAHTAGAAVDLGNTTDRAAWPVATSPAPATDPAANGAATDVHLVRGDGHVRPLADIEADVIRCALDLYDGRMTEVARRLGIGRSTLYRKLQDLDATGDG</sequence>
<accession>A0A4R2PS82</accession>
<comment type="caution">
    <text evidence="20">The sequence shown here is derived from an EMBL/GenBank/DDBJ whole genome shotgun (WGS) entry which is preliminary data.</text>
</comment>
<dbReference type="InterPro" id="IPR002197">
    <property type="entry name" value="HTH_Fis"/>
</dbReference>
<dbReference type="InterPro" id="IPR027417">
    <property type="entry name" value="P-loop_NTPase"/>
</dbReference>
<organism evidence="20 21">
    <name type="scientific">Rhodothalassium salexigens DSM 2132</name>
    <dbReference type="NCBI Taxonomy" id="1188247"/>
    <lineage>
        <taxon>Bacteria</taxon>
        <taxon>Pseudomonadati</taxon>
        <taxon>Pseudomonadota</taxon>
        <taxon>Alphaproteobacteria</taxon>
        <taxon>Rhodothalassiales</taxon>
        <taxon>Rhodothalassiaceae</taxon>
        <taxon>Rhodothalassium</taxon>
    </lineage>
</organism>
<comment type="function">
    <text evidence="16">Member of the two-component regulatory system NtrB/NtrC, which controls expression of the nitrogen-regulated (ntr) genes in response to nitrogen limitation. Phosphorylated NtrC binds directly to DNA and stimulates the formation of open promoter-sigma54-RNA polymerase complexes.</text>
</comment>
<dbReference type="InterPro" id="IPR009057">
    <property type="entry name" value="Homeodomain-like_sf"/>
</dbReference>
<keyword evidence="3" id="KW-0963">Cytoplasm</keyword>
<proteinExistence type="predicted"/>
<dbReference type="GO" id="GO:0043565">
    <property type="term" value="F:sequence-specific DNA binding"/>
    <property type="evidence" value="ECO:0007669"/>
    <property type="project" value="InterPro"/>
</dbReference>
<dbReference type="FunFam" id="3.40.50.300:FF:000006">
    <property type="entry name" value="DNA-binding transcriptional regulator NtrC"/>
    <property type="match status" value="1"/>
</dbReference>
<dbReference type="Pfam" id="PF00072">
    <property type="entry name" value="Response_reg"/>
    <property type="match status" value="1"/>
</dbReference>
<keyword evidence="11" id="KW-0010">Activator</keyword>
<evidence type="ECO:0000256" key="17">
    <source>
        <dbReference type="PROSITE-ProRule" id="PRU00169"/>
    </source>
</evidence>
<dbReference type="Gene3D" id="1.10.8.60">
    <property type="match status" value="1"/>
</dbReference>
<keyword evidence="13" id="KW-0535">Nitrogen fixation</keyword>
<dbReference type="Pfam" id="PF25601">
    <property type="entry name" value="AAA_lid_14"/>
    <property type="match status" value="1"/>
</dbReference>
<keyword evidence="5 17" id="KW-0597">Phosphoprotein</keyword>
<dbReference type="Gene3D" id="3.40.50.2300">
    <property type="match status" value="1"/>
</dbReference>
<evidence type="ECO:0000256" key="4">
    <source>
        <dbReference type="ARBA" id="ARBA00022491"/>
    </source>
</evidence>
<evidence type="ECO:0000259" key="18">
    <source>
        <dbReference type="PROSITE" id="PS50045"/>
    </source>
</evidence>
<evidence type="ECO:0000256" key="10">
    <source>
        <dbReference type="ARBA" id="ARBA00023125"/>
    </source>
</evidence>
<dbReference type="PROSITE" id="PS50045">
    <property type="entry name" value="SIGMA54_INTERACT_4"/>
    <property type="match status" value="1"/>
</dbReference>
<dbReference type="FunCoup" id="A0A4R2PS82">
    <property type="interactions" value="214"/>
</dbReference>
<feature type="domain" description="Response regulatory" evidence="19">
    <location>
        <begin position="3"/>
        <end position="120"/>
    </location>
</feature>
<dbReference type="RefSeq" id="WP_132707595.1">
    <property type="nucleotide sequence ID" value="NZ_JACIGF010000002.1"/>
</dbReference>
<dbReference type="SMART" id="SM00448">
    <property type="entry name" value="REC"/>
    <property type="match status" value="1"/>
</dbReference>
<dbReference type="InterPro" id="IPR003593">
    <property type="entry name" value="AAA+_ATPase"/>
</dbReference>
<gene>
    <name evidence="20" type="ORF">EV659_102354</name>
</gene>
<reference evidence="20 21" key="1">
    <citation type="submission" date="2019-03" db="EMBL/GenBank/DDBJ databases">
        <title>Genomic Encyclopedia of Type Strains, Phase IV (KMG-IV): sequencing the most valuable type-strain genomes for metagenomic binning, comparative biology and taxonomic classification.</title>
        <authorList>
            <person name="Goeker M."/>
        </authorList>
    </citation>
    <scope>NUCLEOTIDE SEQUENCE [LARGE SCALE GENOMIC DNA]</scope>
    <source>
        <strain evidence="20 21">DSM 2132</strain>
    </source>
</reference>
<evidence type="ECO:0000256" key="7">
    <source>
        <dbReference type="ARBA" id="ARBA00022840"/>
    </source>
</evidence>
<protein>
    <recommendedName>
        <fullName evidence="2">DNA-binding transcriptional regulator NtrC</fullName>
    </recommendedName>
    <alternativeName>
        <fullName evidence="14">Nitrogen regulation protein NR(I)</fullName>
    </alternativeName>
    <alternativeName>
        <fullName evidence="15">Nitrogen regulator I</fullName>
    </alternativeName>
</protein>
<evidence type="ECO:0000256" key="8">
    <source>
        <dbReference type="ARBA" id="ARBA00023012"/>
    </source>
</evidence>
<evidence type="ECO:0000256" key="1">
    <source>
        <dbReference type="ARBA" id="ARBA00004496"/>
    </source>
</evidence>
<evidence type="ECO:0000259" key="19">
    <source>
        <dbReference type="PROSITE" id="PS50110"/>
    </source>
</evidence>
<keyword evidence="6" id="KW-0547">Nucleotide-binding</keyword>
<keyword evidence="9" id="KW-0805">Transcription regulation</keyword>
<dbReference type="SUPFAM" id="SSF52172">
    <property type="entry name" value="CheY-like"/>
    <property type="match status" value="1"/>
</dbReference>
<dbReference type="PROSITE" id="PS00688">
    <property type="entry name" value="SIGMA54_INTERACT_3"/>
    <property type="match status" value="1"/>
</dbReference>
<evidence type="ECO:0000256" key="9">
    <source>
        <dbReference type="ARBA" id="ARBA00023015"/>
    </source>
</evidence>
<dbReference type="Pfam" id="PF02954">
    <property type="entry name" value="HTH_8"/>
    <property type="match status" value="1"/>
</dbReference>
<keyword evidence="4" id="KW-0678">Repressor</keyword>
<feature type="domain" description="Sigma-54 factor interaction" evidence="18">
    <location>
        <begin position="144"/>
        <end position="373"/>
    </location>
</feature>
<evidence type="ECO:0000256" key="16">
    <source>
        <dbReference type="ARBA" id="ARBA00043886"/>
    </source>
</evidence>
<keyword evidence="8" id="KW-0902">Two-component regulatory system</keyword>
<dbReference type="InterPro" id="IPR058031">
    <property type="entry name" value="AAA_lid_NorR"/>
</dbReference>
<dbReference type="InterPro" id="IPR011006">
    <property type="entry name" value="CheY-like_superfamily"/>
</dbReference>
<evidence type="ECO:0000256" key="13">
    <source>
        <dbReference type="ARBA" id="ARBA00023231"/>
    </source>
</evidence>
<dbReference type="CDD" id="cd00009">
    <property type="entry name" value="AAA"/>
    <property type="match status" value="1"/>
</dbReference>
<name>A0A4R2PS82_RHOSA</name>
<dbReference type="PROSITE" id="PS50110">
    <property type="entry name" value="RESPONSE_REGULATORY"/>
    <property type="match status" value="1"/>
</dbReference>
<keyword evidence="7" id="KW-0067">ATP-binding</keyword>
<evidence type="ECO:0000256" key="2">
    <source>
        <dbReference type="ARBA" id="ARBA00019059"/>
    </source>
</evidence>
<dbReference type="InterPro" id="IPR025944">
    <property type="entry name" value="Sigma_54_int_dom_CS"/>
</dbReference>
<dbReference type="GO" id="GO:0006355">
    <property type="term" value="P:regulation of DNA-templated transcription"/>
    <property type="evidence" value="ECO:0007669"/>
    <property type="project" value="InterPro"/>
</dbReference>
<keyword evidence="12" id="KW-0804">Transcription</keyword>
<dbReference type="AlphaFoldDB" id="A0A4R2PS82"/>
<evidence type="ECO:0000256" key="6">
    <source>
        <dbReference type="ARBA" id="ARBA00022741"/>
    </source>
</evidence>
<dbReference type="PROSITE" id="PS00675">
    <property type="entry name" value="SIGMA54_INTERACT_1"/>
    <property type="match status" value="1"/>
</dbReference>
<dbReference type="InterPro" id="IPR002078">
    <property type="entry name" value="Sigma_54_int"/>
</dbReference>
<keyword evidence="10" id="KW-0238">DNA-binding</keyword>
<evidence type="ECO:0000313" key="20">
    <source>
        <dbReference type="EMBL" id="TCP37944.1"/>
    </source>
</evidence>
<dbReference type="InterPro" id="IPR025662">
    <property type="entry name" value="Sigma_54_int_dom_ATP-bd_1"/>
</dbReference>
<dbReference type="OrthoDB" id="9804019at2"/>
<dbReference type="SMART" id="SM00382">
    <property type="entry name" value="AAA"/>
    <property type="match status" value="1"/>
</dbReference>
<feature type="modified residue" description="4-aspartylphosphate" evidence="17">
    <location>
        <position position="55"/>
    </location>
</feature>
<evidence type="ECO:0000256" key="14">
    <source>
        <dbReference type="ARBA" id="ARBA00029881"/>
    </source>
</evidence>
<dbReference type="EMBL" id="SLXO01000002">
    <property type="protein sequence ID" value="TCP37944.1"/>
    <property type="molecule type" value="Genomic_DNA"/>
</dbReference>
<dbReference type="PANTHER" id="PTHR32071:SF95">
    <property type="entry name" value="DNA-BINDING TRANSCRIPTIONAL REGULATOR NTRC"/>
    <property type="match status" value="1"/>
</dbReference>
<evidence type="ECO:0000256" key="5">
    <source>
        <dbReference type="ARBA" id="ARBA00022553"/>
    </source>
</evidence>
<dbReference type="SUPFAM" id="SSF52540">
    <property type="entry name" value="P-loop containing nucleoside triphosphate hydrolases"/>
    <property type="match status" value="1"/>
</dbReference>
<keyword evidence="21" id="KW-1185">Reference proteome</keyword>
<dbReference type="GO" id="GO:0005737">
    <property type="term" value="C:cytoplasm"/>
    <property type="evidence" value="ECO:0007669"/>
    <property type="project" value="UniProtKB-SubCell"/>
</dbReference>